<gene>
    <name evidence="2" type="ORF">HZF24_04460</name>
</gene>
<evidence type="ECO:0000313" key="2">
    <source>
        <dbReference type="EMBL" id="NYB73388.1"/>
    </source>
</evidence>
<dbReference type="Proteomes" id="UP000611629">
    <property type="component" value="Unassembled WGS sequence"/>
</dbReference>
<dbReference type="SUPFAM" id="SSF46955">
    <property type="entry name" value="Putative DNA-binding domain"/>
    <property type="match status" value="1"/>
</dbReference>
<dbReference type="NCBIfam" id="TIGR01764">
    <property type="entry name" value="excise"/>
    <property type="match status" value="1"/>
</dbReference>
<dbReference type="InterPro" id="IPR041657">
    <property type="entry name" value="HTH_17"/>
</dbReference>
<dbReference type="Pfam" id="PF12728">
    <property type="entry name" value="HTH_17"/>
    <property type="match status" value="1"/>
</dbReference>
<name>A0A974GVI0_SEDHY</name>
<evidence type="ECO:0000313" key="3">
    <source>
        <dbReference type="Proteomes" id="UP000611629"/>
    </source>
</evidence>
<dbReference type="EMBL" id="JACBNQ010000002">
    <property type="protein sequence ID" value="NYB73388.1"/>
    <property type="molecule type" value="Genomic_DNA"/>
</dbReference>
<protein>
    <submittedName>
        <fullName evidence="2">Helix-turn-helix domain-containing protein</fullName>
    </submittedName>
</protein>
<comment type="caution">
    <text evidence="2">The sequence shown here is derived from an EMBL/GenBank/DDBJ whole genome shotgun (WGS) entry which is preliminary data.</text>
</comment>
<dbReference type="AlphaFoldDB" id="A0A974GVI0"/>
<feature type="domain" description="Helix-turn-helix" evidence="1">
    <location>
        <begin position="25"/>
        <end position="72"/>
    </location>
</feature>
<accession>A0A974GVI0</accession>
<dbReference type="RefSeq" id="WP_179237067.1">
    <property type="nucleotide sequence ID" value="NZ_JACBNQ010000002.1"/>
</dbReference>
<dbReference type="InterPro" id="IPR009061">
    <property type="entry name" value="DNA-bd_dom_put_sf"/>
</dbReference>
<dbReference type="InterPro" id="IPR010093">
    <property type="entry name" value="SinI_DNA-bd"/>
</dbReference>
<sequence>MIVYEYKRKTREVNEMGLENMPDILTIKELCEFIKVSESTIRRAINDGSLKSFKAGKNVRIEKESVIEWLKEK</sequence>
<proteinExistence type="predicted"/>
<keyword evidence="3" id="KW-1185">Reference proteome</keyword>
<dbReference type="GO" id="GO:0003677">
    <property type="term" value="F:DNA binding"/>
    <property type="evidence" value="ECO:0007669"/>
    <property type="project" value="InterPro"/>
</dbReference>
<reference evidence="2" key="1">
    <citation type="submission" date="2020-07" db="EMBL/GenBank/DDBJ databases">
        <title>Genomic analysis of a strain of Sedimentibacter Hydroxybenzoicus DSM7310.</title>
        <authorList>
            <person name="Ma S."/>
        </authorList>
    </citation>
    <scope>NUCLEOTIDE SEQUENCE</scope>
    <source>
        <strain evidence="2">DSM 7310</strain>
    </source>
</reference>
<evidence type="ECO:0000259" key="1">
    <source>
        <dbReference type="Pfam" id="PF12728"/>
    </source>
</evidence>
<dbReference type="InterPro" id="IPR036388">
    <property type="entry name" value="WH-like_DNA-bd_sf"/>
</dbReference>
<organism evidence="2 3">
    <name type="scientific">Sedimentibacter hydroxybenzoicus DSM 7310</name>
    <dbReference type="NCBI Taxonomy" id="1123245"/>
    <lineage>
        <taxon>Bacteria</taxon>
        <taxon>Bacillati</taxon>
        <taxon>Bacillota</taxon>
        <taxon>Tissierellia</taxon>
        <taxon>Sedimentibacter</taxon>
    </lineage>
</organism>
<dbReference type="Gene3D" id="1.10.10.10">
    <property type="entry name" value="Winged helix-like DNA-binding domain superfamily/Winged helix DNA-binding domain"/>
    <property type="match status" value="1"/>
</dbReference>